<dbReference type="InterPro" id="IPR001466">
    <property type="entry name" value="Beta-lactam-related"/>
</dbReference>
<evidence type="ECO:0008006" key="6">
    <source>
        <dbReference type="Google" id="ProtNLM"/>
    </source>
</evidence>
<reference evidence="4 5" key="1">
    <citation type="submission" date="2015-01" db="EMBL/GenBank/DDBJ databases">
        <title>The Genome Sequence of Cladophialophora immunda CBS83496.</title>
        <authorList>
            <consortium name="The Broad Institute Genomics Platform"/>
            <person name="Cuomo C."/>
            <person name="de Hoog S."/>
            <person name="Gorbushina A."/>
            <person name="Stielow B."/>
            <person name="Teixiera M."/>
            <person name="Abouelleil A."/>
            <person name="Chapman S.B."/>
            <person name="Priest M."/>
            <person name="Young S.K."/>
            <person name="Wortman J."/>
            <person name="Nusbaum C."/>
            <person name="Birren B."/>
        </authorList>
    </citation>
    <scope>NUCLEOTIDE SEQUENCE [LARGE SCALE GENOMIC DNA]</scope>
    <source>
        <strain evidence="4 5">CBS 83496</strain>
    </source>
</reference>
<feature type="domain" description="Peptidase S12 Pab87-related C-terminal" evidence="3">
    <location>
        <begin position="98"/>
        <end position="203"/>
    </location>
</feature>
<accession>A0A0D1ZQB8</accession>
<dbReference type="InterPro" id="IPR050491">
    <property type="entry name" value="AmpC-like"/>
</dbReference>
<feature type="domain" description="Beta-lactamase-related" evidence="2">
    <location>
        <begin position="1"/>
        <end position="68"/>
    </location>
</feature>
<dbReference type="Proteomes" id="UP000054466">
    <property type="component" value="Unassembled WGS sequence"/>
</dbReference>
<keyword evidence="5" id="KW-1185">Reference proteome</keyword>
<dbReference type="Pfam" id="PF11954">
    <property type="entry name" value="DUF3471"/>
    <property type="match status" value="1"/>
</dbReference>
<gene>
    <name evidence="4" type="ORF">PV07_05975</name>
</gene>
<protein>
    <recommendedName>
        <fullName evidence="6">Beta-lactamase-related domain-containing protein</fullName>
    </recommendedName>
</protein>
<dbReference type="InterPro" id="IPR012338">
    <property type="entry name" value="Beta-lactam/transpept-like"/>
</dbReference>
<evidence type="ECO:0000256" key="1">
    <source>
        <dbReference type="ARBA" id="ARBA00038215"/>
    </source>
</evidence>
<dbReference type="InterPro" id="IPR021860">
    <property type="entry name" value="Peptidase_S12_Pab87-rel_C"/>
</dbReference>
<proteinExistence type="inferred from homology"/>
<dbReference type="Gene3D" id="3.40.710.10">
    <property type="entry name" value="DD-peptidase/beta-lactamase superfamily"/>
    <property type="match status" value="1"/>
</dbReference>
<evidence type="ECO:0000259" key="3">
    <source>
        <dbReference type="Pfam" id="PF11954"/>
    </source>
</evidence>
<comment type="similarity">
    <text evidence="1">Belongs to the peptidase S12 family.</text>
</comment>
<evidence type="ECO:0000313" key="5">
    <source>
        <dbReference type="Proteomes" id="UP000054466"/>
    </source>
</evidence>
<dbReference type="Gene3D" id="2.40.128.600">
    <property type="match status" value="1"/>
</dbReference>
<dbReference type="EMBL" id="KN847042">
    <property type="protein sequence ID" value="KIW30216.1"/>
    <property type="molecule type" value="Genomic_DNA"/>
</dbReference>
<organism evidence="4 5">
    <name type="scientific">Cladophialophora immunda</name>
    <dbReference type="NCBI Taxonomy" id="569365"/>
    <lineage>
        <taxon>Eukaryota</taxon>
        <taxon>Fungi</taxon>
        <taxon>Dikarya</taxon>
        <taxon>Ascomycota</taxon>
        <taxon>Pezizomycotina</taxon>
        <taxon>Eurotiomycetes</taxon>
        <taxon>Chaetothyriomycetidae</taxon>
        <taxon>Chaetothyriales</taxon>
        <taxon>Herpotrichiellaceae</taxon>
        <taxon>Cladophialophora</taxon>
    </lineage>
</organism>
<dbReference type="PANTHER" id="PTHR46825">
    <property type="entry name" value="D-ALANYL-D-ALANINE-CARBOXYPEPTIDASE/ENDOPEPTIDASE AMPH"/>
    <property type="match status" value="1"/>
</dbReference>
<dbReference type="SUPFAM" id="SSF56601">
    <property type="entry name" value="beta-lactamase/transpeptidase-like"/>
    <property type="match status" value="1"/>
</dbReference>
<dbReference type="Pfam" id="PF00144">
    <property type="entry name" value="Beta-lactamase"/>
    <property type="match status" value="1"/>
</dbReference>
<dbReference type="PANTHER" id="PTHR46825:SF9">
    <property type="entry name" value="BETA-LACTAMASE-RELATED DOMAIN-CONTAINING PROTEIN"/>
    <property type="match status" value="1"/>
</dbReference>
<dbReference type="VEuPathDB" id="FungiDB:PV07_05975"/>
<sequence>MSIGVMSYGEVVFNSSFGFADVNRRLVANSSTRYPLASLTKAFVATTIAQLVDEGLLRWDEPLTTYIQNDYLYWTKRTVERELMWYGKVSAELDHSRKPGTFPLPLESYTGIYEDSIGSLRLLVRVESDRLVLNFQNLTQEDYVLDHYENNIFTWLSPRSVLAARGRYTGQAAVFYKIRFTEEEKGVVKSLFWSHDGSMKGQEFFKRPSSALESGGCQLQQKL</sequence>
<dbReference type="STRING" id="569365.A0A0D1ZQB8"/>
<dbReference type="RefSeq" id="XP_016250432.1">
    <property type="nucleotide sequence ID" value="XM_016392913.1"/>
</dbReference>
<name>A0A0D1ZQB8_9EURO</name>
<dbReference type="GeneID" id="27345169"/>
<evidence type="ECO:0000259" key="2">
    <source>
        <dbReference type="Pfam" id="PF00144"/>
    </source>
</evidence>
<dbReference type="OrthoDB" id="5946976at2759"/>
<evidence type="ECO:0000313" key="4">
    <source>
        <dbReference type="EMBL" id="KIW30216.1"/>
    </source>
</evidence>
<dbReference type="AlphaFoldDB" id="A0A0D1ZQB8"/>
<dbReference type="HOGENOM" id="CLU_1240006_0_0_1"/>